<dbReference type="PANTHER" id="PTHR22576:SF37">
    <property type="entry name" value="MUCOSA-ASSOCIATED LYMPHOID TISSUE LYMPHOMA TRANSLOCATION PROTEIN 1"/>
    <property type="match status" value="1"/>
</dbReference>
<feature type="region of interest" description="Disordered" evidence="1">
    <location>
        <begin position="253"/>
        <end position="301"/>
    </location>
</feature>
<evidence type="ECO:0000256" key="1">
    <source>
        <dbReference type="SAM" id="MobiDB-lite"/>
    </source>
</evidence>
<dbReference type="STRING" id="526222.Desal_0140"/>
<accession>C6BVJ7</accession>
<feature type="chain" id="PRO_5002959817" evidence="2">
    <location>
        <begin position="30"/>
        <end position="301"/>
    </location>
</feature>
<dbReference type="AlphaFoldDB" id="C6BVJ7"/>
<feature type="domain" description="Caspase family p20" evidence="3">
    <location>
        <begin position="30"/>
        <end position="160"/>
    </location>
</feature>
<reference evidence="4 5" key="1">
    <citation type="submission" date="2009-06" db="EMBL/GenBank/DDBJ databases">
        <title>Complete sequence of Desulfovibrio salexigens DSM 2638.</title>
        <authorList>
            <consortium name="US DOE Joint Genome Institute"/>
            <person name="Lucas S."/>
            <person name="Copeland A."/>
            <person name="Lapidus A."/>
            <person name="Glavina del Rio T."/>
            <person name="Tice H."/>
            <person name="Bruce D."/>
            <person name="Goodwin L."/>
            <person name="Pitluck S."/>
            <person name="Munk A.C."/>
            <person name="Brettin T."/>
            <person name="Detter J.C."/>
            <person name="Han C."/>
            <person name="Tapia R."/>
            <person name="Larimer F."/>
            <person name="Land M."/>
            <person name="Hauser L."/>
            <person name="Kyrpides N."/>
            <person name="Anderson I."/>
            <person name="Wall J.D."/>
            <person name="Arkin A.P."/>
            <person name="Dehal P."/>
            <person name="Chivian D."/>
            <person name="Giles B."/>
            <person name="Hazen T.C."/>
        </authorList>
    </citation>
    <scope>NUCLEOTIDE SEQUENCE [LARGE SCALE GENOMIC DNA]</scope>
    <source>
        <strain evidence="5">ATCC 14822 / DSM 2638 / NCIMB 8403 / VKM B-1763</strain>
    </source>
</reference>
<dbReference type="PANTHER" id="PTHR22576">
    <property type="entry name" value="MUCOSA ASSOCIATED LYMPHOID TISSUE LYMPHOMA TRANSLOCATION PROTEIN 1/PARACASPASE"/>
    <property type="match status" value="1"/>
</dbReference>
<organism evidence="4 5">
    <name type="scientific">Maridesulfovibrio salexigens (strain ATCC 14822 / DSM 2638 / NCIMB 8403 / VKM B-1763)</name>
    <name type="common">Desulfovibrio salexigens</name>
    <dbReference type="NCBI Taxonomy" id="526222"/>
    <lineage>
        <taxon>Bacteria</taxon>
        <taxon>Pseudomonadati</taxon>
        <taxon>Thermodesulfobacteriota</taxon>
        <taxon>Desulfovibrionia</taxon>
        <taxon>Desulfovibrionales</taxon>
        <taxon>Desulfovibrionaceae</taxon>
        <taxon>Maridesulfovibrio</taxon>
    </lineage>
</organism>
<evidence type="ECO:0000256" key="2">
    <source>
        <dbReference type="SAM" id="SignalP"/>
    </source>
</evidence>
<dbReference type="Proteomes" id="UP000002601">
    <property type="component" value="Chromosome"/>
</dbReference>
<dbReference type="RefSeq" id="WP_012765737.1">
    <property type="nucleotide sequence ID" value="NC_012881.1"/>
</dbReference>
<feature type="signal peptide" evidence="2">
    <location>
        <begin position="1"/>
        <end position="29"/>
    </location>
</feature>
<evidence type="ECO:0000259" key="3">
    <source>
        <dbReference type="PROSITE" id="PS50208"/>
    </source>
</evidence>
<feature type="compositionally biased region" description="Low complexity" evidence="1">
    <location>
        <begin position="253"/>
        <end position="275"/>
    </location>
</feature>
<dbReference type="InterPro" id="IPR011600">
    <property type="entry name" value="Pept_C14_caspase"/>
</dbReference>
<dbReference type="Gene3D" id="3.40.50.1460">
    <property type="match status" value="1"/>
</dbReference>
<evidence type="ECO:0000313" key="5">
    <source>
        <dbReference type="Proteomes" id="UP000002601"/>
    </source>
</evidence>
<dbReference type="EMBL" id="CP001649">
    <property type="protein sequence ID" value="ACS78211.1"/>
    <property type="molecule type" value="Genomic_DNA"/>
</dbReference>
<name>C6BVJ7_MARSD</name>
<dbReference type="InterPro" id="IPR001309">
    <property type="entry name" value="Pept_C14_p20"/>
</dbReference>
<keyword evidence="2" id="KW-0732">Signal</keyword>
<dbReference type="KEGG" id="dsa:Desal_0140"/>
<dbReference type="InterPro" id="IPR029030">
    <property type="entry name" value="Caspase-like_dom_sf"/>
</dbReference>
<dbReference type="GO" id="GO:0006508">
    <property type="term" value="P:proteolysis"/>
    <property type="evidence" value="ECO:0007669"/>
    <property type="project" value="InterPro"/>
</dbReference>
<proteinExistence type="predicted"/>
<dbReference type="InterPro" id="IPR052039">
    <property type="entry name" value="Caspase-related_regulators"/>
</dbReference>
<gene>
    <name evidence="4" type="ordered locus">Desal_0140</name>
</gene>
<keyword evidence="5" id="KW-1185">Reference proteome</keyword>
<dbReference type="OrthoDB" id="9768004at2"/>
<evidence type="ECO:0000313" key="4">
    <source>
        <dbReference type="EMBL" id="ACS78211.1"/>
    </source>
</evidence>
<dbReference type="Pfam" id="PF00656">
    <property type="entry name" value="Peptidase_C14"/>
    <property type="match status" value="1"/>
</dbReference>
<sequence length="301" mass="32851">MKTFSFRLLSSFFVAAISIMLLSASDCLAQKRLALLIGNSAYSKIGALKNPVNDVVAMNRSLKKAGFDVMVVKNADRNTMGRAIDDFGRKLKSYDVGLFYFSGHGLQVNGINYLCPLGMSVQGQSDVQYEAIDAGKVLAKMEDAGNSMNIVILDACRNNPFKRSFRSMRNGLAQMDAPTGSFIAFATAPGKTALDGRGNNSPYVTHMLNNMNHKGLTIEQFFKKVRQGVIKDTSRKQVPWESSSLVGDFYFSGKGSSGSSSSQASSQSTTTQQQQTPPPTPKPRPKPKKSKDEQVMDMLLN</sequence>
<dbReference type="eggNOG" id="COG4249">
    <property type="taxonomic scope" value="Bacteria"/>
</dbReference>
<dbReference type="GO" id="GO:0004197">
    <property type="term" value="F:cysteine-type endopeptidase activity"/>
    <property type="evidence" value="ECO:0007669"/>
    <property type="project" value="InterPro"/>
</dbReference>
<dbReference type="HOGENOM" id="CLU_081232_0_0_7"/>
<dbReference type="SUPFAM" id="SSF52129">
    <property type="entry name" value="Caspase-like"/>
    <property type="match status" value="1"/>
</dbReference>
<protein>
    <submittedName>
        <fullName evidence="4">Peptidase C14 caspase catalytic subunit p20</fullName>
    </submittedName>
</protein>
<dbReference type="PROSITE" id="PS50208">
    <property type="entry name" value="CASPASE_P20"/>
    <property type="match status" value="1"/>
</dbReference>